<accession>A0ABU8F9I9</accession>
<keyword evidence="2" id="KW-1185">Reference proteome</keyword>
<sequence length="168" mass="18414">MGILSGNPKDEPLHYGEVFSIWTNIATNNGLIAAYQTFVNHTGDEDLAKIINESIECMQDENKQLEVILKINGIGLPPAPPERPEARLEEIPVGARFNDPEISAALSMNSSAGLVACSQAMAMCIREDIALMFGQFQLKKVQIGAKLLRLNKNKGWLVPPPLHVKIPN</sequence>
<dbReference type="RefSeq" id="WP_336499219.1">
    <property type="nucleotide sequence ID" value="NZ_JBAWSY010000024.1"/>
</dbReference>
<gene>
    <name evidence="1" type="ORF">WAX74_18800</name>
</gene>
<dbReference type="InterPro" id="IPR021617">
    <property type="entry name" value="DUF3231"/>
</dbReference>
<dbReference type="Pfam" id="PF11553">
    <property type="entry name" value="DUF3231"/>
    <property type="match status" value="1"/>
</dbReference>
<dbReference type="Gene3D" id="1.20.1260.10">
    <property type="match status" value="1"/>
</dbReference>
<dbReference type="InterPro" id="IPR012347">
    <property type="entry name" value="Ferritin-like"/>
</dbReference>
<organism evidence="1 2">
    <name type="scientific">Psychrobacillus mangrovi</name>
    <dbReference type="NCBI Taxonomy" id="3117745"/>
    <lineage>
        <taxon>Bacteria</taxon>
        <taxon>Bacillati</taxon>
        <taxon>Bacillota</taxon>
        <taxon>Bacilli</taxon>
        <taxon>Bacillales</taxon>
        <taxon>Bacillaceae</taxon>
        <taxon>Psychrobacillus</taxon>
    </lineage>
</organism>
<evidence type="ECO:0000313" key="2">
    <source>
        <dbReference type="Proteomes" id="UP001364890"/>
    </source>
</evidence>
<proteinExistence type="predicted"/>
<dbReference type="EMBL" id="JBAWSY010000024">
    <property type="protein sequence ID" value="MEI4771673.1"/>
    <property type="molecule type" value="Genomic_DNA"/>
</dbReference>
<dbReference type="Proteomes" id="UP001364890">
    <property type="component" value="Unassembled WGS sequence"/>
</dbReference>
<comment type="caution">
    <text evidence="1">The sequence shown here is derived from an EMBL/GenBank/DDBJ whole genome shotgun (WGS) entry which is preliminary data.</text>
</comment>
<reference evidence="1 2" key="1">
    <citation type="submission" date="2024-01" db="EMBL/GenBank/DDBJ databases">
        <title>Seven novel Bacillus-like species.</title>
        <authorList>
            <person name="Liu G."/>
        </authorList>
    </citation>
    <scope>NUCLEOTIDE SEQUENCE [LARGE SCALE GENOMIC DNA]</scope>
    <source>
        <strain evidence="1 2">FJAT-51614</strain>
    </source>
</reference>
<protein>
    <submittedName>
        <fullName evidence="1">DUF3231 family protein</fullName>
    </submittedName>
</protein>
<evidence type="ECO:0000313" key="1">
    <source>
        <dbReference type="EMBL" id="MEI4771673.1"/>
    </source>
</evidence>
<name>A0ABU8F9I9_9BACI</name>